<feature type="compositionally biased region" description="Polar residues" evidence="3">
    <location>
        <begin position="262"/>
        <end position="284"/>
    </location>
</feature>
<keyword evidence="1 2" id="KW-0175">Coiled coil</keyword>
<dbReference type="Proteomes" id="UP000646548">
    <property type="component" value="Unassembled WGS sequence"/>
</dbReference>
<reference evidence="5" key="1">
    <citation type="journal article" name="BMC Genomics">
        <title>Long-read sequencing and de novo genome assembly of marine medaka (Oryzias melastigma).</title>
        <authorList>
            <person name="Liang P."/>
            <person name="Saqib H.S.A."/>
            <person name="Ni X."/>
            <person name="Shen Y."/>
        </authorList>
    </citation>
    <scope>NUCLEOTIDE SEQUENCE</scope>
    <source>
        <strain evidence="5">Bigg-433</strain>
    </source>
</reference>
<dbReference type="Gene3D" id="1.10.287.1490">
    <property type="match status" value="2"/>
</dbReference>
<name>A0A834L1R4_ORYME</name>
<protein>
    <submittedName>
        <fullName evidence="5">Cingulin-like protein 1</fullName>
    </submittedName>
</protein>
<dbReference type="EMBL" id="WKFB01000018">
    <property type="protein sequence ID" value="KAF6738835.1"/>
    <property type="molecule type" value="Genomic_DNA"/>
</dbReference>
<dbReference type="PANTHER" id="PTHR46349:SF2">
    <property type="entry name" value="CINGULIN-LIKE PROTEIN 1"/>
    <property type="match status" value="1"/>
</dbReference>
<organism evidence="5 6">
    <name type="scientific">Oryzias melastigma</name>
    <name type="common">Marine medaka</name>
    <dbReference type="NCBI Taxonomy" id="30732"/>
    <lineage>
        <taxon>Eukaryota</taxon>
        <taxon>Metazoa</taxon>
        <taxon>Chordata</taxon>
        <taxon>Craniata</taxon>
        <taxon>Vertebrata</taxon>
        <taxon>Euteleostomi</taxon>
        <taxon>Actinopterygii</taxon>
        <taxon>Neopterygii</taxon>
        <taxon>Teleostei</taxon>
        <taxon>Neoteleostei</taxon>
        <taxon>Acanthomorphata</taxon>
        <taxon>Ovalentaria</taxon>
        <taxon>Atherinomorphae</taxon>
        <taxon>Beloniformes</taxon>
        <taxon>Adrianichthyidae</taxon>
        <taxon>Oryziinae</taxon>
        <taxon>Oryzias</taxon>
    </lineage>
</organism>
<sequence>MEAHRMNGSSDPRMQKGGPLQHSARKSQENLFGVKVQVQGIKGQPYVVLNSPGHENHKDISVITHQAGYNPGMVRRSADGRWSPSETKRVTNSSGLHYQKHPEILRPYDPENNNLNHITPQIDPRKTSETSRSAPVDRPRIPLPAGSPADDLSEGIQRETPPSGGHVPAQSPSSVETDSIMSVGRLISQFNSNLRRGRGPRSKVDPEALRRSRSVDNSRTSDSSSSSPSSSRSSSLKGIRGETTGGIYPPGSARARLLSRESPLTSTVEESRSNPTLSNASQQPVKVPHRAETLSISKPHPDQSEESEQRDAPVTPDLLRGQQELSADPPEDATKQILFTYLKNGTTDDDFTVQRKVSLLLKRVNRLKWRTAESVEDEERGHETEVKLLQDKQASLEKEVSQLKKKVEIEIKNEMTLAKAFEKARTEKKKLHEELVKSQAEIRKLRDKLAGVEADLQSTKHQLTEMKTEKERTKAEMKDLQQQLSDMHDELDQAKKADVIHTDKEVLLKDLAQLRVDFQVMLQMKEEQEEVLHHVERELKDLKGAFKEETETHDKYIAALKDEYELELGNLLKDLELAKERNSLLGQERVEAEQERGVVKGQMKDLSQERDQLRGKVRDLTSKVDQLSQAIQESKTTERVMEQRAKQLEVRQTHKTDKNILLLNSLLVSFHPQREKQQVEEMLMDVRRNEEEMCQSNKSLLSRLEDVQGKLTKLNHEHRELKEKLKEERKQIEELWKTKAELEDERRLQDRAMEQLQRKMNNIMEECEASTDVLQNQVDEARERSQRELAELRRQLQEKGAELEKARQAAKKLQEELLPLEDDLQRCRKEQQEAQLRGRQLEKRVEELEERNTAVLEERERQIKLMEGRMSHLEEDLSDERSSADRLMERLDKTKEQMDQLRSELLQERTIRQDLECDKMSLERQNKDLKGRLAHLEGSQRSNQDSVVSKLNTRIQELEERLQGEEKENNNIQQANRKLERKVKETKMQADEERVNLQSQTDQLTQRLKTAKRQMDEADEEIERLEHAKKKLQRDLDEQIEANEQLHGQLSALRNEMRRRKKSASIIKVVEGNMTDAEDLGSD</sequence>
<comment type="caution">
    <text evidence="5">The sequence shown here is derived from an EMBL/GenBank/DDBJ whole genome shotgun (WGS) entry which is preliminary data.</text>
</comment>
<feature type="region of interest" description="Disordered" evidence="3">
    <location>
        <begin position="1"/>
        <end position="28"/>
    </location>
</feature>
<feature type="coiled-coil region" evidence="2">
    <location>
        <begin position="525"/>
        <end position="637"/>
    </location>
</feature>
<evidence type="ECO:0000256" key="3">
    <source>
        <dbReference type="SAM" id="MobiDB-lite"/>
    </source>
</evidence>
<dbReference type="PANTHER" id="PTHR46349">
    <property type="entry name" value="CINGULIN-LIKE PROTEIN 1-RELATED"/>
    <property type="match status" value="1"/>
</dbReference>
<dbReference type="InterPro" id="IPR002928">
    <property type="entry name" value="Myosin_tail"/>
</dbReference>
<evidence type="ECO:0000256" key="1">
    <source>
        <dbReference type="ARBA" id="ARBA00023054"/>
    </source>
</evidence>
<feature type="compositionally biased region" description="Basic and acidic residues" evidence="3">
    <location>
        <begin position="202"/>
        <end position="216"/>
    </location>
</feature>
<proteinExistence type="predicted"/>
<feature type="compositionally biased region" description="Basic and acidic residues" evidence="3">
    <location>
        <begin position="100"/>
        <end position="109"/>
    </location>
</feature>
<gene>
    <name evidence="5" type="ORF">FQA47_005813</name>
</gene>
<dbReference type="GO" id="GO:0016459">
    <property type="term" value="C:myosin complex"/>
    <property type="evidence" value="ECO:0007669"/>
    <property type="project" value="InterPro"/>
</dbReference>
<feature type="compositionally biased region" description="Low complexity" evidence="3">
    <location>
        <begin position="217"/>
        <end position="235"/>
    </location>
</feature>
<dbReference type="AlphaFoldDB" id="A0A834L1R4"/>
<dbReference type="GO" id="GO:0150105">
    <property type="term" value="P:protein localization to cell-cell junction"/>
    <property type="evidence" value="ECO:0007669"/>
    <property type="project" value="TreeGrafter"/>
</dbReference>
<feature type="coiled-coil region" evidence="2">
    <location>
        <begin position="372"/>
        <end position="497"/>
    </location>
</feature>
<dbReference type="GO" id="GO:0005923">
    <property type="term" value="C:bicellular tight junction"/>
    <property type="evidence" value="ECO:0007669"/>
    <property type="project" value="TreeGrafter"/>
</dbReference>
<evidence type="ECO:0000259" key="4">
    <source>
        <dbReference type="Pfam" id="PF01576"/>
    </source>
</evidence>
<evidence type="ECO:0000313" key="6">
    <source>
        <dbReference type="Proteomes" id="UP000646548"/>
    </source>
</evidence>
<accession>A0A834L1R4</accession>
<evidence type="ECO:0000256" key="2">
    <source>
        <dbReference type="SAM" id="Coils"/>
    </source>
</evidence>
<feature type="coiled-coil region" evidence="2">
    <location>
        <begin position="697"/>
        <end position="1056"/>
    </location>
</feature>
<feature type="compositionally biased region" description="Polar residues" evidence="3">
    <location>
        <begin position="170"/>
        <end position="180"/>
    </location>
</feature>
<dbReference type="Pfam" id="PF01576">
    <property type="entry name" value="Myosin_tail_1"/>
    <property type="match status" value="1"/>
</dbReference>
<feature type="region of interest" description="Disordered" evidence="3">
    <location>
        <begin position="74"/>
        <end position="290"/>
    </location>
</feature>
<feature type="domain" description="Myosin tail" evidence="4">
    <location>
        <begin position="676"/>
        <end position="1056"/>
    </location>
</feature>
<evidence type="ECO:0000313" key="5">
    <source>
        <dbReference type="EMBL" id="KAF6738835.1"/>
    </source>
</evidence>
<feature type="compositionally biased region" description="Basic and acidic residues" evidence="3">
    <location>
        <begin position="123"/>
        <end position="140"/>
    </location>
</feature>